<keyword evidence="2" id="KW-1185">Reference proteome</keyword>
<proteinExistence type="predicted"/>
<dbReference type="EMBL" id="KN824300">
    <property type="protein sequence ID" value="KIM27188.1"/>
    <property type="molecule type" value="Genomic_DNA"/>
</dbReference>
<dbReference type="InterPro" id="IPR016024">
    <property type="entry name" value="ARM-type_fold"/>
</dbReference>
<dbReference type="SUPFAM" id="SSF48371">
    <property type="entry name" value="ARM repeat"/>
    <property type="match status" value="1"/>
</dbReference>
<dbReference type="Gene3D" id="1.25.10.10">
    <property type="entry name" value="Leucine-rich Repeat Variant"/>
    <property type="match status" value="1"/>
</dbReference>
<dbReference type="InterPro" id="IPR011989">
    <property type="entry name" value="ARM-like"/>
</dbReference>
<dbReference type="HOGENOM" id="CLU_2051084_0_0_1"/>
<protein>
    <recommendedName>
        <fullName evidence="3">Condensin complex subunit 1 C-terminal domain-containing protein</fullName>
    </recommendedName>
</protein>
<evidence type="ECO:0000313" key="1">
    <source>
        <dbReference type="EMBL" id="KIM27188.1"/>
    </source>
</evidence>
<sequence length="120" mass="13488">MKLLQSGKGNRDRDILRVAGKCIGTLIDHAELHPAMVAAIPFLFTLIREPRSQVRSVSTDIIHKLANHPEVAQKMATAAPSIIRLLGNSNKHVRLVAMETIDALLKHRELHPMTFFAYFR</sequence>
<gene>
    <name evidence="1" type="ORF">M408DRAFT_170678</name>
</gene>
<dbReference type="Proteomes" id="UP000054097">
    <property type="component" value="Unassembled WGS sequence"/>
</dbReference>
<reference evidence="2" key="2">
    <citation type="submission" date="2015-01" db="EMBL/GenBank/DDBJ databases">
        <title>Evolutionary Origins and Diversification of the Mycorrhizal Mutualists.</title>
        <authorList>
            <consortium name="DOE Joint Genome Institute"/>
            <consortium name="Mycorrhizal Genomics Consortium"/>
            <person name="Kohler A."/>
            <person name="Kuo A."/>
            <person name="Nagy L.G."/>
            <person name="Floudas D."/>
            <person name="Copeland A."/>
            <person name="Barry K.W."/>
            <person name="Cichocki N."/>
            <person name="Veneault-Fourrey C."/>
            <person name="LaButti K."/>
            <person name="Lindquist E.A."/>
            <person name="Lipzen A."/>
            <person name="Lundell T."/>
            <person name="Morin E."/>
            <person name="Murat C."/>
            <person name="Riley R."/>
            <person name="Ohm R."/>
            <person name="Sun H."/>
            <person name="Tunlid A."/>
            <person name="Henrissat B."/>
            <person name="Grigoriev I.V."/>
            <person name="Hibbett D.S."/>
            <person name="Martin F."/>
        </authorList>
    </citation>
    <scope>NUCLEOTIDE SEQUENCE [LARGE SCALE GENOMIC DNA]</scope>
    <source>
        <strain evidence="2">MAFF 305830</strain>
    </source>
</reference>
<name>A0A0C2WLK6_SERVB</name>
<evidence type="ECO:0008006" key="3">
    <source>
        <dbReference type="Google" id="ProtNLM"/>
    </source>
</evidence>
<accession>A0A0C2WLK6</accession>
<organism evidence="1 2">
    <name type="scientific">Serendipita vermifera MAFF 305830</name>
    <dbReference type="NCBI Taxonomy" id="933852"/>
    <lineage>
        <taxon>Eukaryota</taxon>
        <taxon>Fungi</taxon>
        <taxon>Dikarya</taxon>
        <taxon>Basidiomycota</taxon>
        <taxon>Agaricomycotina</taxon>
        <taxon>Agaricomycetes</taxon>
        <taxon>Sebacinales</taxon>
        <taxon>Serendipitaceae</taxon>
        <taxon>Serendipita</taxon>
    </lineage>
</organism>
<dbReference type="AlphaFoldDB" id="A0A0C2WLK6"/>
<evidence type="ECO:0000313" key="2">
    <source>
        <dbReference type="Proteomes" id="UP000054097"/>
    </source>
</evidence>
<reference evidence="1 2" key="1">
    <citation type="submission" date="2014-04" db="EMBL/GenBank/DDBJ databases">
        <authorList>
            <consortium name="DOE Joint Genome Institute"/>
            <person name="Kuo A."/>
            <person name="Zuccaro A."/>
            <person name="Kohler A."/>
            <person name="Nagy L.G."/>
            <person name="Floudas D."/>
            <person name="Copeland A."/>
            <person name="Barry K.W."/>
            <person name="Cichocki N."/>
            <person name="Veneault-Fourrey C."/>
            <person name="LaButti K."/>
            <person name="Lindquist E.A."/>
            <person name="Lipzen A."/>
            <person name="Lundell T."/>
            <person name="Morin E."/>
            <person name="Murat C."/>
            <person name="Sun H."/>
            <person name="Tunlid A."/>
            <person name="Henrissat B."/>
            <person name="Grigoriev I.V."/>
            <person name="Hibbett D.S."/>
            <person name="Martin F."/>
            <person name="Nordberg H.P."/>
            <person name="Cantor M.N."/>
            <person name="Hua S.X."/>
        </authorList>
    </citation>
    <scope>NUCLEOTIDE SEQUENCE [LARGE SCALE GENOMIC DNA]</scope>
    <source>
        <strain evidence="1 2">MAFF 305830</strain>
    </source>
</reference>